<evidence type="ECO:0000256" key="1">
    <source>
        <dbReference type="PROSITE-ProRule" id="PRU01251"/>
    </source>
</evidence>
<evidence type="ECO:0000259" key="2">
    <source>
        <dbReference type="PROSITE" id="PS51903"/>
    </source>
</evidence>
<keyword evidence="4" id="KW-1185">Reference proteome</keyword>
<dbReference type="InterPro" id="IPR044217">
    <property type="entry name" value="CLPT1/2"/>
</dbReference>
<proteinExistence type="predicted"/>
<sequence length="257" mass="27532">MASLMRLVTLIPSYASSGRGEFGDAAVAAQDFSALLQVGCNKRRSSRSAKELGSSLKWSSSSSFRLPPDLSSVSSVCSGPSSQRRLALVCMVLPTGNIERTSSKDHPAWEARAVKSFSMSELEARKLKYPTTGTEALLMGIMTEGTSEAARFLRRNGFTLSGVREEIVKLLGKADMYFFSPEHPPLTESAQKALNWATDEKNIPAGQKELSTSMLVLGIWAQKGSDGQKVLAALGFDDDKASELAASMKKPVGTGSS</sequence>
<dbReference type="Proteomes" id="UP001497512">
    <property type="component" value="Chromosome 5"/>
</dbReference>
<gene>
    <name evidence="3" type="ORF">CSSPTR1EN2_LOCUS17398</name>
</gene>
<evidence type="ECO:0000313" key="3">
    <source>
        <dbReference type="EMBL" id="CAK9225284.1"/>
    </source>
</evidence>
<dbReference type="EMBL" id="OZ019897">
    <property type="protein sequence ID" value="CAK9225284.1"/>
    <property type="molecule type" value="Genomic_DNA"/>
</dbReference>
<dbReference type="PANTHER" id="PTHR47016">
    <property type="entry name" value="ATP-DEPENDENT CLP PROTEASE ATP-BINDING SUBUNIT CLPT1, CHLOROPLASTIC"/>
    <property type="match status" value="1"/>
</dbReference>
<protein>
    <recommendedName>
        <fullName evidence="2">Clp R domain-containing protein</fullName>
    </recommendedName>
</protein>
<organism evidence="3 4">
    <name type="scientific">Sphagnum troendelagicum</name>
    <dbReference type="NCBI Taxonomy" id="128251"/>
    <lineage>
        <taxon>Eukaryota</taxon>
        <taxon>Viridiplantae</taxon>
        <taxon>Streptophyta</taxon>
        <taxon>Embryophyta</taxon>
        <taxon>Bryophyta</taxon>
        <taxon>Sphagnophytina</taxon>
        <taxon>Sphagnopsida</taxon>
        <taxon>Sphagnales</taxon>
        <taxon>Sphagnaceae</taxon>
        <taxon>Sphagnum</taxon>
    </lineage>
</organism>
<dbReference type="Pfam" id="PF02861">
    <property type="entry name" value="Clp_N"/>
    <property type="match status" value="1"/>
</dbReference>
<name>A0ABP0UMK3_9BRYO</name>
<dbReference type="Gene3D" id="1.10.1780.10">
    <property type="entry name" value="Clp, N-terminal domain"/>
    <property type="match status" value="1"/>
</dbReference>
<keyword evidence="1" id="KW-0677">Repeat</keyword>
<dbReference type="SUPFAM" id="SSF81923">
    <property type="entry name" value="Double Clp-N motif"/>
    <property type="match status" value="1"/>
</dbReference>
<feature type="domain" description="Clp R" evidence="2">
    <location>
        <begin position="102"/>
        <end position="251"/>
    </location>
</feature>
<dbReference type="PROSITE" id="PS51903">
    <property type="entry name" value="CLP_R"/>
    <property type="match status" value="1"/>
</dbReference>
<dbReference type="PANTHER" id="PTHR47016:SF1">
    <property type="entry name" value="ATP-DEPENDENT CLP PROTEASE ATP-BINDING SUBUNIT CLPT1, CHLOROPLASTIC"/>
    <property type="match status" value="1"/>
</dbReference>
<evidence type="ECO:0000313" key="4">
    <source>
        <dbReference type="Proteomes" id="UP001497512"/>
    </source>
</evidence>
<dbReference type="InterPro" id="IPR036628">
    <property type="entry name" value="Clp_N_dom_sf"/>
</dbReference>
<reference evidence="3" key="1">
    <citation type="submission" date="2024-02" db="EMBL/GenBank/DDBJ databases">
        <authorList>
            <consortium name="ELIXIR-Norway"/>
            <consortium name="Elixir Norway"/>
        </authorList>
    </citation>
    <scope>NUCLEOTIDE SEQUENCE</scope>
</reference>
<dbReference type="InterPro" id="IPR004176">
    <property type="entry name" value="Clp_R_N"/>
</dbReference>
<accession>A0ABP0UMK3</accession>